<dbReference type="GO" id="GO:0003677">
    <property type="term" value="F:DNA binding"/>
    <property type="evidence" value="ECO:0007669"/>
    <property type="project" value="InterPro"/>
</dbReference>
<dbReference type="GO" id="GO:0004803">
    <property type="term" value="F:transposase activity"/>
    <property type="evidence" value="ECO:0007669"/>
    <property type="project" value="InterPro"/>
</dbReference>
<keyword evidence="4" id="KW-1185">Reference proteome</keyword>
<dbReference type="PANTHER" id="PTHR33360">
    <property type="entry name" value="TRANSPOSASE FOR INSERTION SEQUENCE ELEMENT IS200"/>
    <property type="match status" value="1"/>
</dbReference>
<evidence type="ECO:0000313" key="3">
    <source>
        <dbReference type="EMBL" id="GES16894.1"/>
    </source>
</evidence>
<protein>
    <recommendedName>
        <fullName evidence="2">Transposase IS200-like domain-containing protein</fullName>
    </recommendedName>
</protein>
<evidence type="ECO:0000313" key="4">
    <source>
        <dbReference type="Proteomes" id="UP000331127"/>
    </source>
</evidence>
<dbReference type="SUPFAM" id="SSF143422">
    <property type="entry name" value="Transposase IS200-like"/>
    <property type="match status" value="1"/>
</dbReference>
<evidence type="ECO:0000259" key="2">
    <source>
        <dbReference type="Pfam" id="PF01797"/>
    </source>
</evidence>
<feature type="region of interest" description="Disordered" evidence="1">
    <location>
        <begin position="90"/>
        <end position="111"/>
    </location>
</feature>
<dbReference type="EMBL" id="BLAE01000121">
    <property type="protein sequence ID" value="GES16894.1"/>
    <property type="molecule type" value="Genomic_DNA"/>
</dbReference>
<dbReference type="InterPro" id="IPR036515">
    <property type="entry name" value="Transposase_17_sf"/>
</dbReference>
<proteinExistence type="predicted"/>
<evidence type="ECO:0000256" key="1">
    <source>
        <dbReference type="SAM" id="MobiDB-lite"/>
    </source>
</evidence>
<accession>A0A5M3X718</accession>
<reference evidence="3 4" key="1">
    <citation type="submission" date="2019-10" db="EMBL/GenBank/DDBJ databases">
        <title>Whole genome shotgun sequence of Acrocarpospora macrocephala NBRC 16266.</title>
        <authorList>
            <person name="Ichikawa N."/>
            <person name="Kimura A."/>
            <person name="Kitahashi Y."/>
            <person name="Komaki H."/>
            <person name="Oguchi A."/>
        </authorList>
    </citation>
    <scope>NUCLEOTIDE SEQUENCE [LARGE SCALE GENOMIC DNA]</scope>
    <source>
        <strain evidence="3 4">NBRC 16266</strain>
    </source>
</reference>
<dbReference type="Proteomes" id="UP000331127">
    <property type="component" value="Unassembled WGS sequence"/>
</dbReference>
<feature type="domain" description="Transposase IS200-like" evidence="2">
    <location>
        <begin position="4"/>
        <end position="90"/>
    </location>
</feature>
<dbReference type="Gene3D" id="3.30.70.1290">
    <property type="entry name" value="Transposase IS200-like"/>
    <property type="match status" value="1"/>
</dbReference>
<dbReference type="InterPro" id="IPR002686">
    <property type="entry name" value="Transposase_17"/>
</dbReference>
<dbReference type="AlphaFoldDB" id="A0A5M3X718"/>
<name>A0A5M3X718_9ACTN</name>
<dbReference type="Pfam" id="PF01797">
    <property type="entry name" value="Y1_Tnp"/>
    <property type="match status" value="1"/>
</dbReference>
<comment type="caution">
    <text evidence="3">The sequence shown here is derived from an EMBL/GenBank/DDBJ whole genome shotgun (WGS) entry which is preliminary data.</text>
</comment>
<dbReference type="GO" id="GO:0006313">
    <property type="term" value="P:DNA transposition"/>
    <property type="evidence" value="ECO:0007669"/>
    <property type="project" value="InterPro"/>
</dbReference>
<sequence>MIECATISEAEPVEFNGEHDRVRLLAHYPPKVTLSTLVNSLKGASARLLRKELLGPRRTCLWGEHFWSRPTSSPPVAGAPVAIVKEYIESRKCPDGPPGSNPNLGSDSSRA</sequence>
<gene>
    <name evidence="3" type="ORF">Amac_104920</name>
</gene>
<feature type="compositionally biased region" description="Polar residues" evidence="1">
    <location>
        <begin position="101"/>
        <end position="111"/>
    </location>
</feature>
<dbReference type="PANTHER" id="PTHR33360:SF2">
    <property type="entry name" value="TRANSPOSASE FOR INSERTION SEQUENCE ELEMENT IS200"/>
    <property type="match status" value="1"/>
</dbReference>
<organism evidence="3 4">
    <name type="scientific">Acrocarpospora macrocephala</name>
    <dbReference type="NCBI Taxonomy" id="150177"/>
    <lineage>
        <taxon>Bacteria</taxon>
        <taxon>Bacillati</taxon>
        <taxon>Actinomycetota</taxon>
        <taxon>Actinomycetes</taxon>
        <taxon>Streptosporangiales</taxon>
        <taxon>Streptosporangiaceae</taxon>
        <taxon>Acrocarpospora</taxon>
    </lineage>
</organism>